<dbReference type="InterPro" id="IPR014942">
    <property type="entry name" value="AbiEii"/>
</dbReference>
<evidence type="ECO:0000313" key="1">
    <source>
        <dbReference type="EMBL" id="NCI51318.1"/>
    </source>
</evidence>
<keyword evidence="1" id="KW-0808">Transferase</keyword>
<name>A0ABW9ZVY1_9BACT</name>
<comment type="caution">
    <text evidence="1">The sequence shown here is derived from an EMBL/GenBank/DDBJ whole genome shotgun (WGS) entry which is preliminary data.</text>
</comment>
<dbReference type="EMBL" id="JAACJS010000015">
    <property type="protein sequence ID" value="NCI51318.1"/>
    <property type="molecule type" value="Genomic_DNA"/>
</dbReference>
<dbReference type="Pfam" id="PF08843">
    <property type="entry name" value="AbiEii"/>
    <property type="match status" value="1"/>
</dbReference>
<dbReference type="RefSeq" id="WP_161819603.1">
    <property type="nucleotide sequence ID" value="NZ_JAACJS010000015.1"/>
</dbReference>
<dbReference type="Proteomes" id="UP000753802">
    <property type="component" value="Unassembled WGS sequence"/>
</dbReference>
<dbReference type="GO" id="GO:0016740">
    <property type="term" value="F:transferase activity"/>
    <property type="evidence" value="ECO:0007669"/>
    <property type="project" value="UniProtKB-KW"/>
</dbReference>
<keyword evidence="2" id="KW-1185">Reference proteome</keyword>
<protein>
    <submittedName>
        <fullName evidence="1">Nucleotidyl transferase AbiEii/AbiGii toxin family protein</fullName>
    </submittedName>
</protein>
<sequence length="298" mass="34320">MAVHNPVLIETIKELILVALATEEDLMELLVLKGGNAIDLHNDAHLGHLSRASFDLDFSIEGGDFDDWPTVERRMKTALENTFSGKDLVLLDFVFEPQPKTASRNAEMQEFWGGYKATFKVIERKLFELHQGNLETIRRNAVVLRKNHSTVFELEFSKFEYVGGKQAITIDGFPMYIYTPVMIVLEKVRALCQQLPDYASVIPVFHGRQRAKDFYDIWLLMQTHPFDPADPVNKETLIRIFAAKKVPLSYIKQLRENAGFHRDNWNQVENTVEASEKLQGFDFYVNFVTDTFEPLTFP</sequence>
<evidence type="ECO:0000313" key="2">
    <source>
        <dbReference type="Proteomes" id="UP000753802"/>
    </source>
</evidence>
<gene>
    <name evidence="1" type="ORF">GWC95_15425</name>
</gene>
<reference evidence="1 2" key="1">
    <citation type="submission" date="2020-01" db="EMBL/GenBank/DDBJ databases">
        <title>Genome analysis.</title>
        <authorList>
            <person name="Wu S."/>
            <person name="Wang G."/>
        </authorList>
    </citation>
    <scope>NUCLEOTIDE SEQUENCE [LARGE SCALE GENOMIC DNA]</scope>
    <source>
        <strain evidence="1 2">SYL130</strain>
    </source>
</reference>
<organism evidence="1 2">
    <name type="scientific">Sediminibacterium roseum</name>
    <dbReference type="NCBI Taxonomy" id="1978412"/>
    <lineage>
        <taxon>Bacteria</taxon>
        <taxon>Pseudomonadati</taxon>
        <taxon>Bacteroidota</taxon>
        <taxon>Chitinophagia</taxon>
        <taxon>Chitinophagales</taxon>
        <taxon>Chitinophagaceae</taxon>
        <taxon>Sediminibacterium</taxon>
    </lineage>
</organism>
<accession>A0ABW9ZVY1</accession>
<proteinExistence type="predicted"/>